<dbReference type="Proteomes" id="UP001302349">
    <property type="component" value="Chromosome"/>
</dbReference>
<accession>A0ABZ0IQL5</accession>
<dbReference type="GO" id="GO:0003677">
    <property type="term" value="F:DNA binding"/>
    <property type="evidence" value="ECO:0007669"/>
    <property type="project" value="UniProtKB-KW"/>
</dbReference>
<name>A0ABZ0IQL5_9BACT</name>
<keyword evidence="2" id="KW-1185">Reference proteome</keyword>
<protein>
    <submittedName>
        <fullName evidence="1">Winged helix DNA-binding domain-containing protein</fullName>
    </submittedName>
</protein>
<keyword evidence="1" id="KW-0238">DNA-binding</keyword>
<sequence>MDNSFITMARLANQRITRNRFESATQLVSWMGAMQAQDPYFIKWAVGSRLSGATEQDITKALDEGSILRTHALRPTWHLVAPEDIYWMLELTAQNIKVAAKSRQKELGLTPQILSKSNRLIEQKLEVGQHMTREDLLAGFEEEGISLKENRSSHLLMWAELEQVICSGVSQRGKHTYALLDQRVPKKVLLSKEESLARLALTYFKSHGPATEADFCWWSGLRAGEARRALEMVRHQLGSEKFDEQVYWFDSDTVEAVEKTKSVFLLPSYDEYYISYKDRTAALPSVHNSKAISNNGIFSPVIAVSGQVKGTWKRAIKKETVFIETKLFEAVSKSTLKLIEVAAQRYAKFLNKKMVISHL</sequence>
<dbReference type="PANTHER" id="PTHR38479">
    <property type="entry name" value="LMO0824 PROTEIN"/>
    <property type="match status" value="1"/>
</dbReference>
<gene>
    <name evidence="1" type="ORF">RT717_26945</name>
</gene>
<dbReference type="RefSeq" id="WP_317489419.1">
    <property type="nucleotide sequence ID" value="NZ_CP136051.1"/>
</dbReference>
<dbReference type="InterPro" id="IPR009351">
    <property type="entry name" value="AlkZ-like"/>
</dbReference>
<dbReference type="PANTHER" id="PTHR38479:SF2">
    <property type="entry name" value="WINGED HELIX DNA-BINDING DOMAIN-CONTAINING PROTEIN"/>
    <property type="match status" value="1"/>
</dbReference>
<dbReference type="Pfam" id="PF06224">
    <property type="entry name" value="AlkZ-like"/>
    <property type="match status" value="1"/>
</dbReference>
<proteinExistence type="predicted"/>
<evidence type="ECO:0000313" key="2">
    <source>
        <dbReference type="Proteomes" id="UP001302349"/>
    </source>
</evidence>
<evidence type="ECO:0000313" key="1">
    <source>
        <dbReference type="EMBL" id="WOK06714.1"/>
    </source>
</evidence>
<dbReference type="EMBL" id="CP136051">
    <property type="protein sequence ID" value="WOK06714.1"/>
    <property type="molecule type" value="Genomic_DNA"/>
</dbReference>
<reference evidence="1 2" key="1">
    <citation type="journal article" date="2023" name="Microbiol. Resour. Announc.">
        <title>Complete Genome Sequence of Imperialibacter roseus strain P4T.</title>
        <authorList>
            <person name="Tizabi D.R."/>
            <person name="Bachvaroff T."/>
            <person name="Hill R.T."/>
        </authorList>
    </citation>
    <scope>NUCLEOTIDE SEQUENCE [LARGE SCALE GENOMIC DNA]</scope>
    <source>
        <strain evidence="1 2">P4T</strain>
    </source>
</reference>
<organism evidence="1 2">
    <name type="scientific">Imperialibacter roseus</name>
    <dbReference type="NCBI Taxonomy" id="1324217"/>
    <lineage>
        <taxon>Bacteria</taxon>
        <taxon>Pseudomonadati</taxon>
        <taxon>Bacteroidota</taxon>
        <taxon>Cytophagia</taxon>
        <taxon>Cytophagales</taxon>
        <taxon>Flammeovirgaceae</taxon>
        <taxon>Imperialibacter</taxon>
    </lineage>
</organism>